<dbReference type="PANTHER" id="PTHR48207:SF3">
    <property type="entry name" value="SUCCINATE--HYDROXYMETHYLGLUTARATE COA-TRANSFERASE"/>
    <property type="match status" value="1"/>
</dbReference>
<evidence type="ECO:0000256" key="1">
    <source>
        <dbReference type="ARBA" id="ARBA00022679"/>
    </source>
</evidence>
<dbReference type="InterPro" id="IPR003673">
    <property type="entry name" value="CoA-Trfase_fam_III"/>
</dbReference>
<dbReference type="Pfam" id="PF02515">
    <property type="entry name" value="CoA_transf_3"/>
    <property type="match status" value="1"/>
</dbReference>
<reference evidence="2 3" key="1">
    <citation type="submission" date="2023-01" db="EMBL/GenBank/DDBJ databases">
        <title>Novel species of the genus Asticcacaulis isolated from rivers.</title>
        <authorList>
            <person name="Lu H."/>
        </authorList>
    </citation>
    <scope>NUCLEOTIDE SEQUENCE [LARGE SCALE GENOMIC DNA]</scope>
    <source>
        <strain evidence="2 3">LKC15W</strain>
    </source>
</reference>
<feature type="non-terminal residue" evidence="2">
    <location>
        <position position="112"/>
    </location>
</feature>
<organism evidence="2 3">
    <name type="scientific">Asticcacaulis machinosus</name>
    <dbReference type="NCBI Taxonomy" id="2984211"/>
    <lineage>
        <taxon>Bacteria</taxon>
        <taxon>Pseudomonadati</taxon>
        <taxon>Pseudomonadota</taxon>
        <taxon>Alphaproteobacteria</taxon>
        <taxon>Caulobacterales</taxon>
        <taxon>Caulobacteraceae</taxon>
        <taxon>Asticcacaulis</taxon>
    </lineage>
</organism>
<proteinExistence type="predicted"/>
<dbReference type="SUPFAM" id="SSF89796">
    <property type="entry name" value="CoA-transferase family III (CaiB/BaiF)"/>
    <property type="match status" value="1"/>
</dbReference>
<protein>
    <submittedName>
        <fullName evidence="2">CoA transferase</fullName>
    </submittedName>
</protein>
<dbReference type="PANTHER" id="PTHR48207">
    <property type="entry name" value="SUCCINATE--HYDROXYMETHYLGLUTARATE COA-TRANSFERASE"/>
    <property type="match status" value="1"/>
</dbReference>
<sequence>MKPLSGIKVLELARILAGPWAGQVLADLGAEVIKVERPGDGDDTRGWGPPFVHDSDGSVWGAAYFHATNRGKSSVCLDMAAPEGQARIRQLASEADVVIENFKVGGLEKYGL</sequence>
<evidence type="ECO:0000313" key="2">
    <source>
        <dbReference type="EMBL" id="MDC7677822.1"/>
    </source>
</evidence>
<dbReference type="RefSeq" id="WP_272746143.1">
    <property type="nucleotide sequence ID" value="NZ_JAQQKV010000010.1"/>
</dbReference>
<dbReference type="GO" id="GO:0016740">
    <property type="term" value="F:transferase activity"/>
    <property type="evidence" value="ECO:0007669"/>
    <property type="project" value="UniProtKB-KW"/>
</dbReference>
<gene>
    <name evidence="2" type="ORF">PQU98_16925</name>
</gene>
<dbReference type="EMBL" id="JAQQKV010000010">
    <property type="protein sequence ID" value="MDC7677822.1"/>
    <property type="molecule type" value="Genomic_DNA"/>
</dbReference>
<dbReference type="Gene3D" id="3.40.50.10540">
    <property type="entry name" value="Crotonobetainyl-coa:carnitine coa-transferase, domain 1"/>
    <property type="match status" value="1"/>
</dbReference>
<accession>A0ABT5HNL7</accession>
<name>A0ABT5HNL7_9CAUL</name>
<comment type="caution">
    <text evidence="2">The sequence shown here is derived from an EMBL/GenBank/DDBJ whole genome shotgun (WGS) entry which is preliminary data.</text>
</comment>
<dbReference type="InterPro" id="IPR023606">
    <property type="entry name" value="CoA-Trfase_III_dom_1_sf"/>
</dbReference>
<evidence type="ECO:0000313" key="3">
    <source>
        <dbReference type="Proteomes" id="UP001218579"/>
    </source>
</evidence>
<dbReference type="InterPro" id="IPR050483">
    <property type="entry name" value="CoA-transferase_III_domain"/>
</dbReference>
<keyword evidence="1 2" id="KW-0808">Transferase</keyword>
<dbReference type="Proteomes" id="UP001218579">
    <property type="component" value="Unassembled WGS sequence"/>
</dbReference>
<keyword evidence="3" id="KW-1185">Reference proteome</keyword>